<dbReference type="InterPro" id="IPR003439">
    <property type="entry name" value="ABC_transporter-like_ATP-bd"/>
</dbReference>
<dbReference type="PANTHER" id="PTHR42855:SF2">
    <property type="entry name" value="DRUG RESISTANCE ABC TRANSPORTER,ATP-BINDING PROTEIN"/>
    <property type="match status" value="1"/>
</dbReference>
<comment type="similarity">
    <text evidence="4">Belongs to the ABC transporter superfamily. ABCF family. YbiT subfamily.</text>
</comment>
<dbReference type="GO" id="GO:0005524">
    <property type="term" value="F:ATP binding"/>
    <property type="evidence" value="ECO:0007669"/>
    <property type="project" value="UniProtKB-KW"/>
</dbReference>
<dbReference type="Gene3D" id="3.40.50.300">
    <property type="entry name" value="P-loop containing nucleotide triphosphate hydrolases"/>
    <property type="match status" value="2"/>
</dbReference>
<dbReference type="FunFam" id="3.40.50.300:FF:000011">
    <property type="entry name" value="Putative ABC transporter ATP-binding component"/>
    <property type="match status" value="1"/>
</dbReference>
<keyword evidence="2" id="KW-0547">Nucleotide-binding</keyword>
<evidence type="ECO:0000259" key="6">
    <source>
        <dbReference type="PROSITE" id="PS50893"/>
    </source>
</evidence>
<reference evidence="7 8" key="1">
    <citation type="journal article" date="2004" name="Science">
        <title>A predator unmasked: life cycle of Bdellovibrio bacteriovorus from a genomic perspective.</title>
        <authorList>
            <person name="Rendulic S."/>
            <person name="Jagtap P."/>
            <person name="Rosinus A."/>
            <person name="Eppinger M."/>
            <person name="Baar C."/>
            <person name="Lanz C."/>
            <person name="Keller H."/>
            <person name="Lambert C."/>
            <person name="Evans K.J."/>
            <person name="Goesmann A."/>
            <person name="Meyer F."/>
            <person name="Sockett R.E."/>
            <person name="Schuster S.C."/>
        </authorList>
    </citation>
    <scope>NUCLEOTIDE SEQUENCE [LARGE SCALE GENOMIC DNA]</scope>
    <source>
        <strain evidence="8">ATCC 15356 / DSM 50701 / NCIMB 9529 / HD100</strain>
    </source>
</reference>
<dbReference type="Pfam" id="PF00005">
    <property type="entry name" value="ABC_tran"/>
    <property type="match status" value="2"/>
</dbReference>
<name>Q6MHB3_BDEBA</name>
<keyword evidence="8" id="KW-1185">Reference proteome</keyword>
<evidence type="ECO:0000256" key="5">
    <source>
        <dbReference type="ARBA" id="ARBA00074044"/>
    </source>
</evidence>
<dbReference type="GO" id="GO:0016887">
    <property type="term" value="F:ATP hydrolysis activity"/>
    <property type="evidence" value="ECO:0007669"/>
    <property type="project" value="InterPro"/>
</dbReference>
<gene>
    <name evidence="7" type="ordered locus">Bd3637</name>
</gene>
<organism evidence="7 8">
    <name type="scientific">Bdellovibrio bacteriovorus (strain ATCC 15356 / DSM 50701 / NCIMB 9529 / HD100)</name>
    <dbReference type="NCBI Taxonomy" id="264462"/>
    <lineage>
        <taxon>Bacteria</taxon>
        <taxon>Pseudomonadati</taxon>
        <taxon>Bdellovibrionota</taxon>
        <taxon>Bdellovibrionia</taxon>
        <taxon>Bdellovibrionales</taxon>
        <taxon>Pseudobdellovibrionaceae</taxon>
        <taxon>Bdellovibrio</taxon>
    </lineage>
</organism>
<dbReference type="STRING" id="264462.Bd3637"/>
<dbReference type="Proteomes" id="UP000008080">
    <property type="component" value="Chromosome"/>
</dbReference>
<dbReference type="SMART" id="SM00382">
    <property type="entry name" value="AAA"/>
    <property type="match status" value="2"/>
</dbReference>
<dbReference type="CDD" id="cd03221">
    <property type="entry name" value="ABCF_EF-3"/>
    <property type="match status" value="2"/>
</dbReference>
<accession>Q6MHB3</accession>
<dbReference type="FunFam" id="3.40.50.300:FF:000070">
    <property type="entry name" value="Putative ABC transporter ATP-binding component"/>
    <property type="match status" value="1"/>
</dbReference>
<evidence type="ECO:0000313" key="7">
    <source>
        <dbReference type="EMBL" id="CAE81014.1"/>
    </source>
</evidence>
<dbReference type="InterPro" id="IPR003593">
    <property type="entry name" value="AAA+_ATPase"/>
</dbReference>
<protein>
    <recommendedName>
        <fullName evidence="5">Probable ATP-binding protein YbiT</fullName>
    </recommendedName>
</protein>
<keyword evidence="1" id="KW-0677">Repeat</keyword>
<feature type="domain" description="ABC transporter" evidence="6">
    <location>
        <begin position="342"/>
        <end position="554"/>
    </location>
</feature>
<dbReference type="KEGG" id="bba:Bd3637"/>
<evidence type="ECO:0000256" key="1">
    <source>
        <dbReference type="ARBA" id="ARBA00022737"/>
    </source>
</evidence>
<dbReference type="eggNOG" id="COG0488">
    <property type="taxonomic scope" value="Bacteria"/>
</dbReference>
<dbReference type="InterPro" id="IPR027417">
    <property type="entry name" value="P-loop_NTPase"/>
</dbReference>
<evidence type="ECO:0000313" key="8">
    <source>
        <dbReference type="Proteomes" id="UP000008080"/>
    </source>
</evidence>
<dbReference type="InterPro" id="IPR032781">
    <property type="entry name" value="ABC_tran_Xtn"/>
</dbReference>
<dbReference type="AlphaFoldDB" id="Q6MHB3"/>
<dbReference type="EMBL" id="BX842656">
    <property type="protein sequence ID" value="CAE81014.1"/>
    <property type="molecule type" value="Genomic_DNA"/>
</dbReference>
<dbReference type="PROSITE" id="PS50893">
    <property type="entry name" value="ABC_TRANSPORTER_2"/>
    <property type="match status" value="2"/>
</dbReference>
<keyword evidence="3 7" id="KW-0067">ATP-binding</keyword>
<proteinExistence type="inferred from homology"/>
<dbReference type="InterPro" id="IPR051309">
    <property type="entry name" value="ABCF_ATPase"/>
</dbReference>
<evidence type="ECO:0000256" key="3">
    <source>
        <dbReference type="ARBA" id="ARBA00022840"/>
    </source>
</evidence>
<dbReference type="SUPFAM" id="SSF52540">
    <property type="entry name" value="P-loop containing nucleoside triphosphate hydrolases"/>
    <property type="match status" value="2"/>
</dbReference>
<sequence length="554" mass="62266">MGKGLRFPPETRKKTAFQRTHPMISTNNVSLRFGGKKLFEDVNVKFTPGNCYGLIGANGAGKSTFLKVLSKEIEPNTGEVIIGSDQRLSILKQDHYAYDEFPVLKTVLMGNDRLYKVMEEKDALYAKPDFSEADGVRASELETEFAELNGWEAESEAAVMLAGLAIPEELHGKLMKELNGGEKVKVLLAQALFGRPDILLLDEPTNHLDIYAIQWLEEFLLNFENTVIVISHDRHFLNKVCTHIADIDFGKVTTYTGNYDFWRQASELNQRLREDQNKKSSDKAEELKAFIARFSANASKSRQASSRQKQLEKLEFVDLPASSRKKPFIGFDIKRELGNDVLVVDKLTKTWEGETLLKNLSFTLKKGDKVALLGRNDLAKTLLMEIIAGEMQADSGTYNWGITTSIGYFPTDNSRYFNGDEETLVDWLRPYSTEKDETFLRGFLGKMLFGGTDALKQPKVLSGGEKVRCMFSKLMLSGANILILDGPTSHLDLESITAVNEGLSRFKGTVIFTSHDHELIQTVANRIIEIDQGVVYDNHITYEEYLASKALVTH</sequence>
<evidence type="ECO:0000256" key="2">
    <source>
        <dbReference type="ARBA" id="ARBA00022741"/>
    </source>
</evidence>
<dbReference type="PANTHER" id="PTHR42855">
    <property type="entry name" value="ABC TRANSPORTER ATP-BINDING SUBUNIT"/>
    <property type="match status" value="1"/>
</dbReference>
<feature type="domain" description="ABC transporter" evidence="6">
    <location>
        <begin position="24"/>
        <end position="274"/>
    </location>
</feature>
<dbReference type="Pfam" id="PF12848">
    <property type="entry name" value="ABC_tran_Xtn"/>
    <property type="match status" value="1"/>
</dbReference>
<evidence type="ECO:0000256" key="4">
    <source>
        <dbReference type="ARBA" id="ARBA00061551"/>
    </source>
</evidence>
<dbReference type="HOGENOM" id="CLU_000604_36_0_7"/>